<feature type="region of interest" description="Disordered" evidence="1">
    <location>
        <begin position="1"/>
        <end position="24"/>
    </location>
</feature>
<evidence type="ECO:0000313" key="3">
    <source>
        <dbReference type="Proteomes" id="UP001189624"/>
    </source>
</evidence>
<proteinExistence type="predicted"/>
<reference evidence="2" key="1">
    <citation type="submission" date="2023-10" db="EMBL/GenBank/DDBJ databases">
        <authorList>
            <person name="Domelevo Entfellner J.-B."/>
        </authorList>
    </citation>
    <scope>NUCLEOTIDE SEQUENCE</scope>
</reference>
<keyword evidence="3" id="KW-1185">Reference proteome</keyword>
<name>A0AA86V9W8_9FABA</name>
<protein>
    <submittedName>
        <fullName evidence="2">Uncharacterized protein</fullName>
    </submittedName>
</protein>
<evidence type="ECO:0000313" key="2">
    <source>
        <dbReference type="EMBL" id="CAJ1870496.1"/>
    </source>
</evidence>
<dbReference type="EMBL" id="OY731398">
    <property type="protein sequence ID" value="CAJ1870496.1"/>
    <property type="molecule type" value="Genomic_DNA"/>
</dbReference>
<sequence length="138" mass="15367">MIATHVSVPRSRADQPKRRKREKERTVKFNVVPVLAGKVLSPRFFYLNTRRGSSPPFSSTQHFFIVGCGSASASPIRIGNSVSHSLSISFSIQLPLLPSSPLFLDLSQSRKLLHSNPRHRTIPLTTLTLMLTYPSILS</sequence>
<dbReference type="AlphaFoldDB" id="A0AA86V9W8"/>
<evidence type="ECO:0000256" key="1">
    <source>
        <dbReference type="SAM" id="MobiDB-lite"/>
    </source>
</evidence>
<organism evidence="2 3">
    <name type="scientific">Sphenostylis stenocarpa</name>
    <dbReference type="NCBI Taxonomy" id="92480"/>
    <lineage>
        <taxon>Eukaryota</taxon>
        <taxon>Viridiplantae</taxon>
        <taxon>Streptophyta</taxon>
        <taxon>Embryophyta</taxon>
        <taxon>Tracheophyta</taxon>
        <taxon>Spermatophyta</taxon>
        <taxon>Magnoliopsida</taxon>
        <taxon>eudicotyledons</taxon>
        <taxon>Gunneridae</taxon>
        <taxon>Pentapetalae</taxon>
        <taxon>rosids</taxon>
        <taxon>fabids</taxon>
        <taxon>Fabales</taxon>
        <taxon>Fabaceae</taxon>
        <taxon>Papilionoideae</taxon>
        <taxon>50 kb inversion clade</taxon>
        <taxon>NPAAA clade</taxon>
        <taxon>indigoferoid/millettioid clade</taxon>
        <taxon>Phaseoleae</taxon>
        <taxon>Sphenostylis</taxon>
    </lineage>
</organism>
<accession>A0AA86V9W8</accession>
<gene>
    <name evidence="2" type="ORF">AYBTSS11_LOCUS2414</name>
</gene>
<dbReference type="Gramene" id="rna-AYBTSS11_LOCUS2414">
    <property type="protein sequence ID" value="CAJ1870496.1"/>
    <property type="gene ID" value="gene-AYBTSS11_LOCUS2414"/>
</dbReference>
<dbReference type="Proteomes" id="UP001189624">
    <property type="component" value="Chromosome 1"/>
</dbReference>